<comment type="subcellular location">
    <subcellularLocation>
        <location evidence="1">Cell membrane</location>
        <topology evidence="1">Multi-pass membrane protein</topology>
    </subcellularLocation>
</comment>
<evidence type="ECO:0000256" key="5">
    <source>
        <dbReference type="ARBA" id="ARBA00022737"/>
    </source>
</evidence>
<evidence type="ECO:0000256" key="8">
    <source>
        <dbReference type="ARBA" id="ARBA00023136"/>
    </source>
</evidence>
<reference evidence="14 15" key="1">
    <citation type="submission" date="2016-12" db="EMBL/GenBank/DDBJ databases">
        <title>Diversity of luminous bacteria.</title>
        <authorList>
            <person name="Yoshizawa S."/>
            <person name="Kogure K."/>
        </authorList>
    </citation>
    <scope>NUCLEOTIDE SEQUENCE [LARGE SCALE GENOMIC DNA]</scope>
    <source>
        <strain evidence="14 15">ATCC 33715</strain>
    </source>
</reference>
<evidence type="ECO:0000256" key="9">
    <source>
        <dbReference type="PROSITE-ProRule" id="PRU00703"/>
    </source>
</evidence>
<dbReference type="Pfam" id="PF01595">
    <property type="entry name" value="CNNM"/>
    <property type="match status" value="1"/>
</dbReference>
<dbReference type="InterPro" id="IPR005170">
    <property type="entry name" value="Transptr-assoc_dom"/>
</dbReference>
<dbReference type="InterPro" id="IPR036318">
    <property type="entry name" value="FAD-bd_PCMH-like_sf"/>
</dbReference>
<feature type="domain" description="CNNM transmembrane" evidence="13">
    <location>
        <begin position="2"/>
        <end position="191"/>
    </location>
</feature>
<feature type="domain" description="CBS" evidence="12">
    <location>
        <begin position="267"/>
        <end position="332"/>
    </location>
</feature>
<evidence type="ECO:0000256" key="4">
    <source>
        <dbReference type="ARBA" id="ARBA00022692"/>
    </source>
</evidence>
<keyword evidence="8 10" id="KW-0472">Membrane</keyword>
<evidence type="ECO:0000256" key="10">
    <source>
        <dbReference type="PROSITE-ProRule" id="PRU01193"/>
    </source>
</evidence>
<evidence type="ECO:0000256" key="7">
    <source>
        <dbReference type="ARBA" id="ARBA00023122"/>
    </source>
</evidence>
<dbReference type="InterPro" id="IPR044751">
    <property type="entry name" value="Ion_transp-like_CBS"/>
</dbReference>
<accession>A0A2S7XAN0</accession>
<dbReference type="AlphaFoldDB" id="A0A2S7XAN0"/>
<sequence>MDDISTGALFTLLAVLIVISGYFSSSETGMMSLNRYRLKHLSNQGHKGAKRVEKLLSRPDRLIGLILIGNNLVNILASAIATILGMRLYGDYGVAIATGILTLVILVFAEVTPKTLAAMYPERVSYSSSIVLNILMKLLSPLVILVNFITNGFLKILGLGNRNDDKDNLSSEELRTVVHEAGGLIPRRHQDMLISILDLEHVTVNDIMVPRSEITGIDINDDWKSISRQLAHSPHGRIVLYRDQIDEVVGMLRLRESYRLMLEKNEMTKETLLRAADEIYFIPEATPLNSQLLKFQRNKERIGLVVNEYGDIQGLITLEDILEEIVGEFTTSMAPSLAEEITPQPDGSFMIEGSANIRDINKGLKWGLPTDGPRTLNGLILEHLEEIPETDINLEIDNHNMKIIAVEENKINLVKVFPTPEEKTK</sequence>
<dbReference type="PANTHER" id="PTHR22777:SF32">
    <property type="entry name" value="UPF0053 INNER MEMBRANE PROTEIN YFJD"/>
    <property type="match status" value="1"/>
</dbReference>
<keyword evidence="3" id="KW-1003">Cell membrane</keyword>
<dbReference type="GO" id="GO:0050660">
    <property type="term" value="F:flavin adenine dinucleotide binding"/>
    <property type="evidence" value="ECO:0007669"/>
    <property type="project" value="InterPro"/>
</dbReference>
<dbReference type="Pfam" id="PF03471">
    <property type="entry name" value="CorC_HlyC"/>
    <property type="match status" value="1"/>
</dbReference>
<dbReference type="NCBIfam" id="NF008604">
    <property type="entry name" value="PRK11573.1"/>
    <property type="match status" value="1"/>
</dbReference>
<evidence type="ECO:0000256" key="3">
    <source>
        <dbReference type="ARBA" id="ARBA00022475"/>
    </source>
</evidence>
<keyword evidence="6 10" id="KW-1133">Transmembrane helix</keyword>
<comment type="similarity">
    <text evidence="2">Belongs to the UPF0053 family.</text>
</comment>
<evidence type="ECO:0000256" key="2">
    <source>
        <dbReference type="ARBA" id="ARBA00006337"/>
    </source>
</evidence>
<dbReference type="FunFam" id="3.30.465.10:FF:000010">
    <property type="entry name" value="DUF21 domain-containing protein"/>
    <property type="match status" value="1"/>
</dbReference>
<dbReference type="InterPro" id="IPR016169">
    <property type="entry name" value="FAD-bd_PCMH_sub2"/>
</dbReference>
<dbReference type="InterPro" id="IPR046342">
    <property type="entry name" value="CBS_dom_sf"/>
</dbReference>
<keyword evidence="4 10" id="KW-0812">Transmembrane</keyword>
<evidence type="ECO:0000256" key="1">
    <source>
        <dbReference type="ARBA" id="ARBA00004651"/>
    </source>
</evidence>
<dbReference type="EMBL" id="MSCO01000001">
    <property type="protein sequence ID" value="PQJ88418.1"/>
    <property type="molecule type" value="Genomic_DNA"/>
</dbReference>
<dbReference type="InterPro" id="IPR000644">
    <property type="entry name" value="CBS_dom"/>
</dbReference>
<feature type="transmembrane region" description="Helical" evidence="11">
    <location>
        <begin position="92"/>
        <end position="109"/>
    </location>
</feature>
<evidence type="ECO:0000313" key="14">
    <source>
        <dbReference type="EMBL" id="PQJ88418.1"/>
    </source>
</evidence>
<dbReference type="CDD" id="cd04590">
    <property type="entry name" value="CBS_pair_CorC_HlyC_assoc"/>
    <property type="match status" value="1"/>
</dbReference>
<evidence type="ECO:0000313" key="15">
    <source>
        <dbReference type="Proteomes" id="UP000239263"/>
    </source>
</evidence>
<dbReference type="SUPFAM" id="SSF54631">
    <property type="entry name" value="CBS-domain pair"/>
    <property type="match status" value="1"/>
</dbReference>
<evidence type="ECO:0000256" key="6">
    <source>
        <dbReference type="ARBA" id="ARBA00022989"/>
    </source>
</evidence>
<dbReference type="PROSITE" id="PS51371">
    <property type="entry name" value="CBS"/>
    <property type="match status" value="1"/>
</dbReference>
<dbReference type="PROSITE" id="PS51846">
    <property type="entry name" value="CNNM"/>
    <property type="match status" value="1"/>
</dbReference>
<dbReference type="SMART" id="SM01091">
    <property type="entry name" value="CorC_HlyC"/>
    <property type="match status" value="1"/>
</dbReference>
<dbReference type="OrthoDB" id="9797674at2"/>
<dbReference type="PANTHER" id="PTHR22777">
    <property type="entry name" value="HEMOLYSIN-RELATED"/>
    <property type="match status" value="1"/>
</dbReference>
<dbReference type="InterPro" id="IPR002550">
    <property type="entry name" value="CNNM"/>
</dbReference>
<keyword evidence="5" id="KW-0677">Repeat</keyword>
<dbReference type="SUPFAM" id="SSF56176">
    <property type="entry name" value="FAD-binding/transporter-associated domain-like"/>
    <property type="match status" value="1"/>
</dbReference>
<dbReference type="GO" id="GO:0005886">
    <property type="term" value="C:plasma membrane"/>
    <property type="evidence" value="ECO:0007669"/>
    <property type="project" value="UniProtKB-SubCell"/>
</dbReference>
<protein>
    <submittedName>
        <fullName evidence="14">Magnesium/cobalt efflux protein</fullName>
    </submittedName>
</protein>
<evidence type="ECO:0000259" key="13">
    <source>
        <dbReference type="PROSITE" id="PS51846"/>
    </source>
</evidence>
<keyword evidence="7 9" id="KW-0129">CBS domain</keyword>
<feature type="transmembrane region" description="Helical" evidence="11">
    <location>
        <begin position="130"/>
        <end position="149"/>
    </location>
</feature>
<feature type="transmembrane region" description="Helical" evidence="11">
    <location>
        <begin position="62"/>
        <end position="86"/>
    </location>
</feature>
<organism evidence="14 15">
    <name type="scientific">Aliivibrio sifiae</name>
    <dbReference type="NCBI Taxonomy" id="566293"/>
    <lineage>
        <taxon>Bacteria</taxon>
        <taxon>Pseudomonadati</taxon>
        <taxon>Pseudomonadota</taxon>
        <taxon>Gammaproteobacteria</taxon>
        <taxon>Vibrionales</taxon>
        <taxon>Vibrionaceae</taxon>
        <taxon>Aliivibrio</taxon>
    </lineage>
</organism>
<dbReference type="Gene3D" id="3.10.580.10">
    <property type="entry name" value="CBS-domain"/>
    <property type="match status" value="1"/>
</dbReference>
<name>A0A2S7XAN0_9GAMM</name>
<feature type="transmembrane region" description="Helical" evidence="11">
    <location>
        <begin position="6"/>
        <end position="25"/>
    </location>
</feature>
<dbReference type="Pfam" id="PF00571">
    <property type="entry name" value="CBS"/>
    <property type="match status" value="1"/>
</dbReference>
<dbReference type="RefSeq" id="WP_105054075.1">
    <property type="nucleotide sequence ID" value="NZ_CAWNRT010000001.1"/>
</dbReference>
<evidence type="ECO:0000256" key="11">
    <source>
        <dbReference type="SAM" id="Phobius"/>
    </source>
</evidence>
<evidence type="ECO:0000259" key="12">
    <source>
        <dbReference type="PROSITE" id="PS51371"/>
    </source>
</evidence>
<dbReference type="FunFam" id="3.10.580.10:FF:000012">
    <property type="entry name" value="DUF21 domain-containing protein"/>
    <property type="match status" value="1"/>
</dbReference>
<dbReference type="Gene3D" id="3.30.465.10">
    <property type="match status" value="1"/>
</dbReference>
<dbReference type="Proteomes" id="UP000239263">
    <property type="component" value="Unassembled WGS sequence"/>
</dbReference>
<proteinExistence type="inferred from homology"/>
<gene>
    <name evidence="14" type="ORF">BTO22_02020</name>
</gene>
<comment type="caution">
    <text evidence="14">The sequence shown here is derived from an EMBL/GenBank/DDBJ whole genome shotgun (WGS) entry which is preliminary data.</text>
</comment>